<organism evidence="8 9">
    <name type="scientific">Allacma fusca</name>
    <dbReference type="NCBI Taxonomy" id="39272"/>
    <lineage>
        <taxon>Eukaryota</taxon>
        <taxon>Metazoa</taxon>
        <taxon>Ecdysozoa</taxon>
        <taxon>Arthropoda</taxon>
        <taxon>Hexapoda</taxon>
        <taxon>Collembola</taxon>
        <taxon>Symphypleona</taxon>
        <taxon>Sminthuridae</taxon>
        <taxon>Allacma</taxon>
    </lineage>
</organism>
<dbReference type="GO" id="GO:0030488">
    <property type="term" value="P:tRNA methylation"/>
    <property type="evidence" value="ECO:0007669"/>
    <property type="project" value="TreeGrafter"/>
</dbReference>
<feature type="repeat" description="WD" evidence="7">
    <location>
        <begin position="265"/>
        <end position="295"/>
    </location>
</feature>
<evidence type="ECO:0000313" key="9">
    <source>
        <dbReference type="Proteomes" id="UP000708208"/>
    </source>
</evidence>
<evidence type="ECO:0000256" key="2">
    <source>
        <dbReference type="ARBA" id="ARBA00022490"/>
    </source>
</evidence>
<sequence>MIDEPVLLAQCRPITCIELTEDYIIVCEGPGVSIFSREGVKLHQACLFPLDKTILGTAVLRVNDGYHLLFAFGQNFSKVFHCSRTFGNICSVITSLGDGRECLSDSSYIAARWLNNGKKLAALTDENVLHIYEWNSVLAAAAEMDISTKNITRKVIRGVQTSLFSATLDGTCEDDLLVFSGTNLSQIYVWFPQDSTKSYHLLVEGIKGSVLSLKYSEENQILVASSDQRSVFAWKLECSECSGVTKPTAVAFIHNWVTVTFIAEMIGHTGRVWQVDILKDHIISAGQDSNLLLWDTTGRLKKIFSGPSVVNIRCCRLESNRKSVVSGSDDGSVCRWNLTDPFSMAALELPSSLTQSEEKDYPRQVVFYDYQKLLVAMNSGKFVIMGKDGSLALVFSDEELSSYSTFSISPDRNVVIIGSKTGWLYVISIQVNESVNDTNVAIGSCLQKIQFDSKVVSLHFADVETIVLSTCTAVYALQLTINQFRTRVRLSIVYTSKTAWLQVLPNPSLDIIQTVESCLTWNAKLINSSKGSFVCGFSENDFVVLDLIEDRIVKKFPCGGAHRSWDVAVDSLFSFAFIRHKQLTLSEFGLDSTNVQNGVFGGKTINVIATCPDLIDSTKEGYQNIGMLTAGEDAFLRFSRALIRLLKTNEPNVLTTKVAKFKCHASSVRVIKFHHLKEDNALLIFSGGGRSQIVASFLQSKNGNVTWNKRASVMLQTSYNSRNESSDPDMRIMDISVKAVQEDHYSLVCACSDGYLRLVDFQRRRFSLISTFNQHLNGNGEMHAFTQVGSFDRLSLIYGCNSVGELILFDHYPQGRKTTSLDECCSLLKLTKTNEAGITSLLIVREPAKREDYILTGSDDGVVKVFRMPLSDEGDDNLKLELLFEDRIHHSAAVNSIVVTEHKLVLAASADQVVTVRKLDGSVLKSFRCGVSDVQSMAVAELTLDSLLILLVGQGFEMRVINV</sequence>
<dbReference type="PROSITE" id="PS50082">
    <property type="entry name" value="WD_REPEATS_2"/>
    <property type="match status" value="1"/>
</dbReference>
<accession>A0A8J2JCT8</accession>
<keyword evidence="9" id="KW-1185">Reference proteome</keyword>
<dbReference type="PANTHER" id="PTHR14344:SF3">
    <property type="entry name" value="WD REPEAT-CONTAINING PROTEIN 6"/>
    <property type="match status" value="1"/>
</dbReference>
<evidence type="ECO:0000313" key="8">
    <source>
        <dbReference type="EMBL" id="CAG7716437.1"/>
    </source>
</evidence>
<dbReference type="Pfam" id="PF00400">
    <property type="entry name" value="WD40"/>
    <property type="match status" value="2"/>
</dbReference>
<reference evidence="8" key="1">
    <citation type="submission" date="2021-06" db="EMBL/GenBank/DDBJ databases">
        <authorList>
            <person name="Hodson N. C."/>
            <person name="Mongue J. A."/>
            <person name="Jaron S. K."/>
        </authorList>
    </citation>
    <scope>NUCLEOTIDE SEQUENCE</scope>
</reference>
<evidence type="ECO:0000256" key="3">
    <source>
        <dbReference type="ARBA" id="ARBA00022574"/>
    </source>
</evidence>
<keyword evidence="2" id="KW-0963">Cytoplasm</keyword>
<comment type="caution">
    <text evidence="8">The sequence shown here is derived from an EMBL/GenBank/DDBJ whole genome shotgun (WGS) entry which is preliminary data.</text>
</comment>
<keyword evidence="5" id="KW-0677">Repeat</keyword>
<dbReference type="AlphaFoldDB" id="A0A8J2JCT8"/>
<dbReference type="InterPro" id="IPR051973">
    <property type="entry name" value="tRNA_Anticodon_Mtase-Reg"/>
</dbReference>
<evidence type="ECO:0000256" key="6">
    <source>
        <dbReference type="ARBA" id="ARBA00040154"/>
    </source>
</evidence>
<dbReference type="PANTHER" id="PTHR14344">
    <property type="entry name" value="WD REPEAT PROTEIN"/>
    <property type="match status" value="1"/>
</dbReference>
<gene>
    <name evidence="8" type="ORF">AFUS01_LOCUS5948</name>
</gene>
<comment type="subcellular location">
    <subcellularLocation>
        <location evidence="1">Cytoplasm</location>
    </subcellularLocation>
</comment>
<dbReference type="SMART" id="SM00320">
    <property type="entry name" value="WD40"/>
    <property type="match status" value="6"/>
</dbReference>
<evidence type="ECO:0000256" key="4">
    <source>
        <dbReference type="ARBA" id="ARBA00022694"/>
    </source>
</evidence>
<dbReference type="EMBL" id="CAJVCH010038519">
    <property type="protein sequence ID" value="CAG7716437.1"/>
    <property type="molecule type" value="Genomic_DNA"/>
</dbReference>
<dbReference type="InterPro" id="IPR001680">
    <property type="entry name" value="WD40_rpt"/>
</dbReference>
<keyword evidence="4" id="KW-0819">tRNA processing</keyword>
<dbReference type="GO" id="GO:0005737">
    <property type="term" value="C:cytoplasm"/>
    <property type="evidence" value="ECO:0007669"/>
    <property type="project" value="UniProtKB-SubCell"/>
</dbReference>
<dbReference type="OrthoDB" id="5594999at2759"/>
<proteinExistence type="predicted"/>
<protein>
    <recommendedName>
        <fullName evidence="6">tRNA (34-2'-O)-methyltransferase regulator WDR6</fullName>
    </recommendedName>
</protein>
<name>A0A8J2JCT8_9HEXA</name>
<evidence type="ECO:0000256" key="5">
    <source>
        <dbReference type="ARBA" id="ARBA00022737"/>
    </source>
</evidence>
<evidence type="ECO:0000256" key="7">
    <source>
        <dbReference type="PROSITE-ProRule" id="PRU00221"/>
    </source>
</evidence>
<dbReference type="Proteomes" id="UP000708208">
    <property type="component" value="Unassembled WGS sequence"/>
</dbReference>
<keyword evidence="3 7" id="KW-0853">WD repeat</keyword>
<evidence type="ECO:0000256" key="1">
    <source>
        <dbReference type="ARBA" id="ARBA00004496"/>
    </source>
</evidence>